<protein>
    <submittedName>
        <fullName evidence="2">Uncharacterized protein</fullName>
    </submittedName>
</protein>
<dbReference type="Pfam" id="PF09419">
    <property type="entry name" value="PGP_phosphatase"/>
    <property type="match status" value="1"/>
</dbReference>
<organism evidence="2 3">
    <name type="scientific">Ceratobasidium theobromae</name>
    <dbReference type="NCBI Taxonomy" id="1582974"/>
    <lineage>
        <taxon>Eukaryota</taxon>
        <taxon>Fungi</taxon>
        <taxon>Dikarya</taxon>
        <taxon>Basidiomycota</taxon>
        <taxon>Agaricomycotina</taxon>
        <taxon>Agaricomycetes</taxon>
        <taxon>Cantharellales</taxon>
        <taxon>Ceratobasidiaceae</taxon>
        <taxon>Ceratobasidium</taxon>
    </lineage>
</organism>
<dbReference type="Proteomes" id="UP000383932">
    <property type="component" value="Unassembled WGS sequence"/>
</dbReference>
<accession>A0A5N5QAB4</accession>
<feature type="region of interest" description="Disordered" evidence="1">
    <location>
        <begin position="131"/>
        <end position="181"/>
    </location>
</feature>
<evidence type="ECO:0000313" key="3">
    <source>
        <dbReference type="Proteomes" id="UP000383932"/>
    </source>
</evidence>
<dbReference type="GO" id="GO:0008962">
    <property type="term" value="F:phosphatidylglycerophosphatase activity"/>
    <property type="evidence" value="ECO:0007669"/>
    <property type="project" value="InterPro"/>
</dbReference>
<evidence type="ECO:0000256" key="1">
    <source>
        <dbReference type="SAM" id="MobiDB-lite"/>
    </source>
</evidence>
<sequence>MSNLHGSIFALRAVLKPGLLVPHIKVDTISRLDFAALKKAGYTGVVVDRDNCLDAWAQCKSSFGRDNVLVVSNSAGASDDPLGIQQAESLTYNLGAPVLRHSLKKPVCSEEILRYFRDKRLDEIAPISKPRPAARIANPNPPSLNDPLDLVPEATSVPPSQPTLPQDSPKPLQRPPSPPPRLVVIGDRLLTDVLLSNTLPSPPTHLAIWTTRLWKTPDLGFLRYLERSALRLVLWQRNQTFRHGVIERRARGETWLGREGWMWWIRRWALRAVRRGEPVPLEPVPPRTNELAKFVLPEPVVVPGPPTTRLGWAWYYSKIGAWYAAKGGWVVLVWTLIRARQAAVKGWAWGTRKIREARASRAEKQLESQSVQEKSS</sequence>
<evidence type="ECO:0000313" key="2">
    <source>
        <dbReference type="EMBL" id="KAB5588712.1"/>
    </source>
</evidence>
<dbReference type="AlphaFoldDB" id="A0A5N5QAB4"/>
<feature type="compositionally biased region" description="Pro residues" evidence="1">
    <location>
        <begin position="172"/>
        <end position="181"/>
    </location>
</feature>
<proteinExistence type="predicted"/>
<gene>
    <name evidence="2" type="ORF">CTheo_7847</name>
</gene>
<comment type="caution">
    <text evidence="2">The sequence shown here is derived from an EMBL/GenBank/DDBJ whole genome shotgun (WGS) entry which is preliminary data.</text>
</comment>
<reference evidence="2 3" key="1">
    <citation type="journal article" date="2019" name="Fungal Biol. Biotechnol.">
        <title>Draft genome sequence of fastidious pathogen Ceratobasidium theobromae, which causes vascular-streak dieback in Theobroma cacao.</title>
        <authorList>
            <person name="Ali S.S."/>
            <person name="Asman A."/>
            <person name="Shao J."/>
            <person name="Firmansyah A.P."/>
            <person name="Susilo A.W."/>
            <person name="Rosmana A."/>
            <person name="McMahon P."/>
            <person name="Junaid M."/>
            <person name="Guest D."/>
            <person name="Kheng T.Y."/>
            <person name="Meinhardt L.W."/>
            <person name="Bailey B.A."/>
        </authorList>
    </citation>
    <scope>NUCLEOTIDE SEQUENCE [LARGE SCALE GENOMIC DNA]</scope>
    <source>
        <strain evidence="2 3">CT2</strain>
    </source>
</reference>
<name>A0A5N5QAB4_9AGAM</name>
<dbReference type="OrthoDB" id="198652at2759"/>
<keyword evidence="3" id="KW-1185">Reference proteome</keyword>
<dbReference type="InterPro" id="IPR027706">
    <property type="entry name" value="PGP_Pase"/>
</dbReference>
<dbReference type="EMBL" id="SSOP01000385">
    <property type="protein sequence ID" value="KAB5588712.1"/>
    <property type="molecule type" value="Genomic_DNA"/>
</dbReference>